<name>A0ACC5ULX4_9PSED</name>
<proteinExistence type="predicted"/>
<sequence>MKTILTTDDFDAWFSKLSDKRSAMRIQARIDRAEAGNFGDCQAVGEGVSEMRIHYGPGYRVYFTQRGLEIVILLAGGDKSTQSKDIKTALDIARRL</sequence>
<dbReference type="EMBL" id="JABWSB020000005">
    <property type="protein sequence ID" value="MBV4515457.1"/>
    <property type="molecule type" value="Genomic_DNA"/>
</dbReference>
<reference evidence="1 2" key="1">
    <citation type="journal article" date="2020" name="Microorganisms">
        <title>Reliable Identification of Environmental Pseudomonas Isolates Using the rpoD Gene.</title>
        <authorList>
            <consortium name="The Broad Institute Genome Sequencing Platform"/>
            <person name="Girard L."/>
            <person name="Lood C."/>
            <person name="Rokni-Zadeh H."/>
            <person name="van Noort V."/>
            <person name="Lavigne R."/>
            <person name="De Mot R."/>
        </authorList>
    </citation>
    <scope>NUCLEOTIDE SEQUENCE [LARGE SCALE GENOMIC DNA]</scope>
    <source>
        <strain evidence="1 2">RW1P2</strain>
    </source>
</reference>
<comment type="caution">
    <text evidence="1">The sequence shown here is derived from an EMBL/GenBank/DDBJ whole genome shotgun (WGS) entry which is preliminary data.</text>
</comment>
<gene>
    <name evidence="1" type="ORF">HU758_009585</name>
</gene>
<organism evidence="1 2">
    <name type="scientific">Pseudomonas kurunegalensis</name>
    <dbReference type="NCBI Taxonomy" id="485880"/>
    <lineage>
        <taxon>Bacteria</taxon>
        <taxon>Pseudomonadati</taxon>
        <taxon>Pseudomonadota</taxon>
        <taxon>Gammaproteobacteria</taxon>
        <taxon>Pseudomonadales</taxon>
        <taxon>Pseudomonadaceae</taxon>
        <taxon>Pseudomonas</taxon>
    </lineage>
</organism>
<keyword evidence="2" id="KW-1185">Reference proteome</keyword>
<dbReference type="Proteomes" id="UP000624243">
    <property type="component" value="Unassembled WGS sequence"/>
</dbReference>
<evidence type="ECO:0000313" key="1">
    <source>
        <dbReference type="EMBL" id="MBV4515457.1"/>
    </source>
</evidence>
<protein>
    <submittedName>
        <fullName evidence="1">Type II toxin-antitoxin system RelE/ParE family toxin</fullName>
    </submittedName>
</protein>
<evidence type="ECO:0000313" key="2">
    <source>
        <dbReference type="Proteomes" id="UP000624243"/>
    </source>
</evidence>
<accession>A0ACC5ULX4</accession>